<dbReference type="InterPro" id="IPR041261">
    <property type="entry name" value="R2K_2"/>
</dbReference>
<proteinExistence type="predicted"/>
<dbReference type="EMBL" id="QNRR01000002">
    <property type="protein sequence ID" value="RBP45700.1"/>
    <property type="molecule type" value="Genomic_DNA"/>
</dbReference>
<feature type="domain" description="ATP-grasp" evidence="1">
    <location>
        <begin position="67"/>
        <end position="222"/>
    </location>
</feature>
<dbReference type="Pfam" id="PF18299">
    <property type="entry name" value="R2K_2"/>
    <property type="match status" value="1"/>
</dbReference>
<dbReference type="Proteomes" id="UP000253426">
    <property type="component" value="Unassembled WGS sequence"/>
</dbReference>
<dbReference type="AlphaFoldDB" id="A0A366HPX7"/>
<organism evidence="2 3">
    <name type="scientific">Roseimicrobium gellanilyticum</name>
    <dbReference type="NCBI Taxonomy" id="748857"/>
    <lineage>
        <taxon>Bacteria</taxon>
        <taxon>Pseudomonadati</taxon>
        <taxon>Verrucomicrobiota</taxon>
        <taxon>Verrucomicrobiia</taxon>
        <taxon>Verrucomicrobiales</taxon>
        <taxon>Verrucomicrobiaceae</taxon>
        <taxon>Roseimicrobium</taxon>
    </lineage>
</organism>
<accession>A0A366HPX7</accession>
<protein>
    <submittedName>
        <fullName evidence="2">Uncharacterized protein DUF4343</fullName>
    </submittedName>
</protein>
<gene>
    <name evidence="2" type="ORF">DES53_10282</name>
</gene>
<comment type="caution">
    <text evidence="2">The sequence shown here is derived from an EMBL/GenBank/DDBJ whole genome shotgun (WGS) entry which is preliminary data.</text>
</comment>
<evidence type="ECO:0000259" key="1">
    <source>
        <dbReference type="Pfam" id="PF18299"/>
    </source>
</evidence>
<sequence>MWRVARDAGWLTQRLANWRVPDELKTFSGDIAIYAEPLFAEAVVDQIGFVLLEPPIDWLVKLPKSLRHREVSIMRLSEARSRVTNQFVKPADGKIFEPKVYAKGEDLPKVEQVEDIQVLVSEPVTFLNEFRCFVLEGVVLSACPYWRNDALAQAADGSWPFHGNEEAEAMAFAQEVLTHPEVTCPPAFVLDVGCTREHGWAVIEGNPCWGAGLYGCNPSAALETGRRAVRRGNGLTAEDERWVSRK</sequence>
<name>A0A366HPX7_9BACT</name>
<reference evidence="2 3" key="1">
    <citation type="submission" date="2018-06" db="EMBL/GenBank/DDBJ databases">
        <title>Genomic Encyclopedia of Type Strains, Phase IV (KMG-IV): sequencing the most valuable type-strain genomes for metagenomic binning, comparative biology and taxonomic classification.</title>
        <authorList>
            <person name="Goeker M."/>
        </authorList>
    </citation>
    <scope>NUCLEOTIDE SEQUENCE [LARGE SCALE GENOMIC DNA]</scope>
    <source>
        <strain evidence="2 3">DSM 25532</strain>
    </source>
</reference>
<evidence type="ECO:0000313" key="2">
    <source>
        <dbReference type="EMBL" id="RBP45700.1"/>
    </source>
</evidence>
<evidence type="ECO:0000313" key="3">
    <source>
        <dbReference type="Proteomes" id="UP000253426"/>
    </source>
</evidence>
<keyword evidence="3" id="KW-1185">Reference proteome</keyword>